<dbReference type="InterPro" id="IPR036396">
    <property type="entry name" value="Cyt_P450_sf"/>
</dbReference>
<accession>A0ABS7QUW2</accession>
<dbReference type="SUPFAM" id="SSF48264">
    <property type="entry name" value="Cytochrome P450"/>
    <property type="match status" value="1"/>
</dbReference>
<name>A0ABS7QUW2_9ACTN</name>
<dbReference type="PANTHER" id="PTHR46696:SF1">
    <property type="entry name" value="CYTOCHROME P450 YJIB-RELATED"/>
    <property type="match status" value="1"/>
</dbReference>
<dbReference type="CDD" id="cd11029">
    <property type="entry name" value="CYP107-like"/>
    <property type="match status" value="1"/>
</dbReference>
<dbReference type="PRINTS" id="PR00359">
    <property type="entry name" value="BP450"/>
</dbReference>
<feature type="region of interest" description="Disordered" evidence="2">
    <location>
        <begin position="1"/>
        <end position="33"/>
    </location>
</feature>
<reference evidence="3 4" key="1">
    <citation type="submission" date="2021-08" db="EMBL/GenBank/DDBJ databases">
        <title>Streptomyces sp. PTM05 isolated from lichen.</title>
        <authorList>
            <person name="Somphong A."/>
            <person name="Phongsopitanun W."/>
            <person name="Tanasupawat S."/>
        </authorList>
    </citation>
    <scope>NUCLEOTIDE SEQUENCE [LARGE SCALE GENOMIC DNA]</scope>
    <source>
        <strain evidence="3 4">Ptm05</strain>
    </source>
</reference>
<evidence type="ECO:0000313" key="4">
    <source>
        <dbReference type="Proteomes" id="UP001198565"/>
    </source>
</evidence>
<keyword evidence="4" id="KW-1185">Reference proteome</keyword>
<dbReference type="InterPro" id="IPR001128">
    <property type="entry name" value="Cyt_P450"/>
</dbReference>
<organism evidence="3 4">
    <name type="scientific">Streptantibioticus parmotrematis</name>
    <dbReference type="NCBI Taxonomy" id="2873249"/>
    <lineage>
        <taxon>Bacteria</taxon>
        <taxon>Bacillati</taxon>
        <taxon>Actinomycetota</taxon>
        <taxon>Actinomycetes</taxon>
        <taxon>Kitasatosporales</taxon>
        <taxon>Streptomycetaceae</taxon>
        <taxon>Streptantibioticus</taxon>
    </lineage>
</organism>
<evidence type="ECO:0000256" key="1">
    <source>
        <dbReference type="ARBA" id="ARBA00010617"/>
    </source>
</evidence>
<dbReference type="Proteomes" id="UP001198565">
    <property type="component" value="Unassembled WGS sequence"/>
</dbReference>
<dbReference type="PANTHER" id="PTHR46696">
    <property type="entry name" value="P450, PUTATIVE (EUROFUNG)-RELATED"/>
    <property type="match status" value="1"/>
</dbReference>
<dbReference type="RefSeq" id="WP_222977050.1">
    <property type="nucleotide sequence ID" value="NZ_JAINVZ010000006.1"/>
</dbReference>
<evidence type="ECO:0000256" key="2">
    <source>
        <dbReference type="SAM" id="MobiDB-lite"/>
    </source>
</evidence>
<evidence type="ECO:0000313" key="3">
    <source>
        <dbReference type="EMBL" id="MBY8885587.1"/>
    </source>
</evidence>
<comment type="similarity">
    <text evidence="1">Belongs to the cytochrome P450 family.</text>
</comment>
<dbReference type="InterPro" id="IPR002397">
    <property type="entry name" value="Cyt_P450_B"/>
</dbReference>
<proteinExistence type="inferred from homology"/>
<dbReference type="EMBL" id="JAINVZ010000006">
    <property type="protein sequence ID" value="MBY8885587.1"/>
    <property type="molecule type" value="Genomic_DNA"/>
</dbReference>
<gene>
    <name evidence="3" type="ORF">K7472_12100</name>
</gene>
<sequence>MDSAWTDTPAACPVAHGGDPAPPASYRLDPLGRDRHGENERLRAIGPLVAVELPGGVRAWAVTRYRTLQTVLTDPRVSKDIRHWAAWNRGEVPGEWPLTAIVAVRAMTTADGAGHRRLRGLVSQAFTPRRIEALRPRIVSLAHDLLDRMAQLPPEPVDLREVFAYPLPLDVICELIGLPASLRHRLHALTHALVRVSDTPESAAARREGLDRMLGELIALRRREPGDDLTSALIAARAADPDGHGDGERLSEQELFGTVLLMFIAGHETMLNLITNTVRALFAHPAARASAMRGELPWSAVVEETLRWDSPVAHFPLRYATEDLEIDGVTLRQGDAILASYMAAGRDPAEYGERAARFDPAAAAPRHLSLGHGPHFCLGAPLARLQAEIALAALFERFPALTPAVPLADLTPMPTVVTNSTERLPVLLGEPAV</sequence>
<dbReference type="Gene3D" id="1.10.630.10">
    <property type="entry name" value="Cytochrome P450"/>
    <property type="match status" value="1"/>
</dbReference>
<comment type="caution">
    <text evidence="3">The sequence shown here is derived from an EMBL/GenBank/DDBJ whole genome shotgun (WGS) entry which is preliminary data.</text>
</comment>
<protein>
    <submittedName>
        <fullName evidence="3">Cytochrome P450</fullName>
    </submittedName>
</protein>
<dbReference type="Pfam" id="PF00067">
    <property type="entry name" value="p450"/>
    <property type="match status" value="1"/>
</dbReference>